<dbReference type="RefSeq" id="WP_171222642.1">
    <property type="nucleotide sequence ID" value="NZ_CP121446.1"/>
</dbReference>
<evidence type="ECO:0000313" key="2">
    <source>
        <dbReference type="Proteomes" id="UP000536509"/>
    </source>
</evidence>
<comment type="caution">
    <text evidence="1">The sequence shown here is derived from an EMBL/GenBank/DDBJ whole genome shotgun (WGS) entry which is preliminary data.</text>
</comment>
<dbReference type="EMBL" id="JABEVX010000005">
    <property type="protein sequence ID" value="NNT72463.1"/>
    <property type="molecule type" value="Genomic_DNA"/>
</dbReference>
<dbReference type="PROSITE" id="PS51257">
    <property type="entry name" value="PROKAR_LIPOPROTEIN"/>
    <property type="match status" value="1"/>
</dbReference>
<reference evidence="1 2" key="1">
    <citation type="submission" date="2020-05" db="EMBL/GenBank/DDBJ databases">
        <title>Draft genome of Flavobacterium sp. IMCC34852.</title>
        <authorList>
            <person name="Song J."/>
            <person name="Cho J.-C."/>
        </authorList>
    </citation>
    <scope>NUCLEOTIDE SEQUENCE [LARGE SCALE GENOMIC DNA]</scope>
    <source>
        <strain evidence="1 2">IMCC34852</strain>
    </source>
</reference>
<accession>A0A7Y3R9K3</accession>
<keyword evidence="2" id="KW-1185">Reference proteome</keyword>
<name>A0A7Y3R9K3_9FLAO</name>
<sequence length="306" mass="33091">MKKFIYLFMAIASLGVVSCDEDNDVLTGNQNEGGLLSVNSILVPYVVGNGADFEYAASISAFQGDIKVNSVDIYKTFTSVDGETSNTALLKTVTFPNTAQVENLDFTATYNELISGLTLNGAPLPASDSSLSIGDFWTLTYVSNTSAGTQAQNLKTTKISVGTRFAGQYTVIQCEYWRINVPRPDVTGPFLGTVVTIESVNATTYRKLEWAGPFSGNEFYFTIDSNDDVLVPTTYDGSPQLINAQPATNCTETPGDIVNACGFAGIQNKAVRDDVLGKDRIYMTYGYLTAGSGPREFYEVLEKVVD</sequence>
<organism evidence="1 2">
    <name type="scientific">Flavobacterium rivulicola</name>
    <dbReference type="NCBI Taxonomy" id="2732161"/>
    <lineage>
        <taxon>Bacteria</taxon>
        <taxon>Pseudomonadati</taxon>
        <taxon>Bacteroidota</taxon>
        <taxon>Flavobacteriia</taxon>
        <taxon>Flavobacteriales</taxon>
        <taxon>Flavobacteriaceae</taxon>
        <taxon>Flavobacterium</taxon>
    </lineage>
</organism>
<dbReference type="Proteomes" id="UP000536509">
    <property type="component" value="Unassembled WGS sequence"/>
</dbReference>
<protein>
    <submittedName>
        <fullName evidence="1">Uncharacterized protein</fullName>
    </submittedName>
</protein>
<gene>
    <name evidence="1" type="ORF">HKT18_09575</name>
</gene>
<proteinExistence type="predicted"/>
<evidence type="ECO:0000313" key="1">
    <source>
        <dbReference type="EMBL" id="NNT72463.1"/>
    </source>
</evidence>
<dbReference type="AlphaFoldDB" id="A0A7Y3R9K3"/>